<dbReference type="Proteomes" id="UP001595536">
    <property type="component" value="Unassembled WGS sequence"/>
</dbReference>
<dbReference type="PANTHER" id="PTHR33643">
    <property type="entry name" value="UREASE ACCESSORY PROTEIN D"/>
    <property type="match status" value="1"/>
</dbReference>
<evidence type="ECO:0000256" key="2">
    <source>
        <dbReference type="ARBA" id="ARBA00023186"/>
    </source>
</evidence>
<comment type="function">
    <text evidence="3">Required for maturation of urease via the functional incorporation of the urease nickel metallocenter.</text>
</comment>
<proteinExistence type="inferred from homology"/>
<comment type="caution">
    <text evidence="4">The sequence shown here is derived from an EMBL/GenBank/DDBJ whole genome shotgun (WGS) entry which is preliminary data.</text>
</comment>
<dbReference type="EMBL" id="JBHRUV010000052">
    <property type="protein sequence ID" value="MFC3266723.1"/>
    <property type="molecule type" value="Genomic_DNA"/>
</dbReference>
<keyword evidence="3" id="KW-0996">Nickel insertion</keyword>
<dbReference type="RefSeq" id="WP_376828931.1">
    <property type="nucleotide sequence ID" value="NZ_JBHLWR010000004.1"/>
</dbReference>
<dbReference type="PANTHER" id="PTHR33643:SF1">
    <property type="entry name" value="UREASE ACCESSORY PROTEIN D"/>
    <property type="match status" value="1"/>
</dbReference>
<organism evidence="4 5">
    <name type="scientific">Camelimonas abortus</name>
    <dbReference type="NCBI Taxonomy" id="1017184"/>
    <lineage>
        <taxon>Bacteria</taxon>
        <taxon>Pseudomonadati</taxon>
        <taxon>Pseudomonadota</taxon>
        <taxon>Alphaproteobacteria</taxon>
        <taxon>Hyphomicrobiales</taxon>
        <taxon>Chelatococcaceae</taxon>
        <taxon>Camelimonas</taxon>
    </lineage>
</organism>
<comment type="subunit">
    <text evidence="3">UreD, UreF and UreG form a complex that acts as a GTP-hydrolysis-dependent molecular chaperone, activating the urease apoprotein by helping to assemble the nickel containing metallocenter of UreC. The UreE protein probably delivers the nickel.</text>
</comment>
<protein>
    <recommendedName>
        <fullName evidence="3">Urease accessory protein UreD</fullName>
    </recommendedName>
</protein>
<evidence type="ECO:0000313" key="5">
    <source>
        <dbReference type="Proteomes" id="UP001595536"/>
    </source>
</evidence>
<keyword evidence="5" id="KW-1185">Reference proteome</keyword>
<comment type="subcellular location">
    <subcellularLocation>
        <location evidence="3">Cytoplasm</location>
    </subcellularLocation>
</comment>
<dbReference type="HAMAP" id="MF_01384">
    <property type="entry name" value="UreD"/>
    <property type="match status" value="1"/>
</dbReference>
<reference evidence="5" key="1">
    <citation type="journal article" date="2019" name="Int. J. Syst. Evol. Microbiol.">
        <title>The Global Catalogue of Microorganisms (GCM) 10K type strain sequencing project: providing services to taxonomists for standard genome sequencing and annotation.</title>
        <authorList>
            <consortium name="The Broad Institute Genomics Platform"/>
            <consortium name="The Broad Institute Genome Sequencing Center for Infectious Disease"/>
            <person name="Wu L."/>
            <person name="Ma J."/>
        </authorList>
    </citation>
    <scope>NUCLEOTIDE SEQUENCE [LARGE SCALE GENOMIC DNA]</scope>
    <source>
        <strain evidence="5">CCM 7941</strain>
    </source>
</reference>
<evidence type="ECO:0000256" key="3">
    <source>
        <dbReference type="HAMAP-Rule" id="MF_01384"/>
    </source>
</evidence>
<dbReference type="InterPro" id="IPR002669">
    <property type="entry name" value="UreD"/>
</dbReference>
<keyword evidence="3" id="KW-0963">Cytoplasm</keyword>
<keyword evidence="2 3" id="KW-0143">Chaperone</keyword>
<sequence length="286" mass="31754">MAAIVRPDPRWIIGKHALMNVRAVRRRGRTEMDPHSWRIPYQWQGCHYQDNDDQPFLLLINSGGGFVEGDVAELHVTLEPQTRALVTTTAASKFYKCEGGGVSRELADFDVGDGATLEYCPDESIPFARAKVERRTHIRLKKTSRLFATDMLAAGRVHHLRGEAFAFDMLDSEFRVSLEGEPLAIDRVMAFDRDEVAALRRLWDGCSHSATVIAYAEDLPEGIEAEVEKALDAAPARAAGTSRSGPLLTCRILADEAWACHEAVFACWRALRPAIAGKPARPVRKC</sequence>
<accession>A0ABV7LG65</accession>
<dbReference type="Pfam" id="PF01774">
    <property type="entry name" value="UreD"/>
    <property type="match status" value="1"/>
</dbReference>
<comment type="similarity">
    <text evidence="1 3">Belongs to the UreD family.</text>
</comment>
<gene>
    <name evidence="3" type="primary">ureD</name>
    <name evidence="4" type="ORF">ACFOEX_10205</name>
</gene>
<evidence type="ECO:0000256" key="1">
    <source>
        <dbReference type="ARBA" id="ARBA00007177"/>
    </source>
</evidence>
<evidence type="ECO:0000313" key="4">
    <source>
        <dbReference type="EMBL" id="MFC3266723.1"/>
    </source>
</evidence>
<name>A0ABV7LG65_9HYPH</name>